<name>A0A3P1SIB8_9GAMM</name>
<evidence type="ECO:0000256" key="3">
    <source>
        <dbReference type="ARBA" id="ARBA00022729"/>
    </source>
</evidence>
<dbReference type="PANTHER" id="PTHR46847:SF1">
    <property type="entry name" value="D-ALLOSE-BINDING PERIPLASMIC PROTEIN-RELATED"/>
    <property type="match status" value="1"/>
</dbReference>
<dbReference type="Proteomes" id="UP000267535">
    <property type="component" value="Unassembled WGS sequence"/>
</dbReference>
<dbReference type="Pfam" id="PF00532">
    <property type="entry name" value="Peripla_BP_1"/>
    <property type="match status" value="1"/>
</dbReference>
<comment type="subcellular location">
    <subcellularLocation>
        <location evidence="1">Cell envelope</location>
    </subcellularLocation>
</comment>
<evidence type="ECO:0000256" key="1">
    <source>
        <dbReference type="ARBA" id="ARBA00004196"/>
    </source>
</evidence>
<evidence type="ECO:0000256" key="2">
    <source>
        <dbReference type="ARBA" id="ARBA00007639"/>
    </source>
</evidence>
<protein>
    <submittedName>
        <fullName evidence="6">TMAO reductase system periplasmic protein TorT</fullName>
    </submittedName>
</protein>
<feature type="domain" description="Periplasmic binding protein/LacI sugar binding" evidence="5">
    <location>
        <begin position="52"/>
        <end position="326"/>
    </location>
</feature>
<keyword evidence="3 4" id="KW-0732">Signal</keyword>
<dbReference type="RefSeq" id="WP_124927999.1">
    <property type="nucleotide sequence ID" value="NZ_BMOH01000009.1"/>
</dbReference>
<comment type="similarity">
    <text evidence="2">Belongs to the bacterial solute-binding protein 2 family.</text>
</comment>
<dbReference type="InterPro" id="IPR014301">
    <property type="entry name" value="TMAO_TorT"/>
</dbReference>
<evidence type="ECO:0000259" key="5">
    <source>
        <dbReference type="Pfam" id="PF00532"/>
    </source>
</evidence>
<feature type="signal peptide" evidence="4">
    <location>
        <begin position="1"/>
        <end position="20"/>
    </location>
</feature>
<proteinExistence type="inferred from homology"/>
<dbReference type="Gene3D" id="3.40.50.2300">
    <property type="match status" value="2"/>
</dbReference>
<evidence type="ECO:0000313" key="7">
    <source>
        <dbReference type="Proteomes" id="UP000267535"/>
    </source>
</evidence>
<comment type="caution">
    <text evidence="6">The sequence shown here is derived from an EMBL/GenBank/DDBJ whole genome shotgun (WGS) entry which is preliminary data.</text>
</comment>
<dbReference type="AlphaFoldDB" id="A0A3P1SIB8"/>
<organism evidence="6 7">
    <name type="scientific">Amphritea balenae</name>
    <dbReference type="NCBI Taxonomy" id="452629"/>
    <lineage>
        <taxon>Bacteria</taxon>
        <taxon>Pseudomonadati</taxon>
        <taxon>Pseudomonadota</taxon>
        <taxon>Gammaproteobacteria</taxon>
        <taxon>Oceanospirillales</taxon>
        <taxon>Oceanospirillaceae</taxon>
        <taxon>Amphritea</taxon>
    </lineage>
</organism>
<dbReference type="EMBL" id="RQXV01000017">
    <property type="protein sequence ID" value="RRC96777.1"/>
    <property type="molecule type" value="Genomic_DNA"/>
</dbReference>
<dbReference type="InterPro" id="IPR028082">
    <property type="entry name" value="Peripla_BP_I"/>
</dbReference>
<gene>
    <name evidence="6" type="primary">torT</name>
    <name evidence="6" type="ORF">EHS89_20270</name>
</gene>
<evidence type="ECO:0000256" key="4">
    <source>
        <dbReference type="SAM" id="SignalP"/>
    </source>
</evidence>
<dbReference type="InterPro" id="IPR001761">
    <property type="entry name" value="Peripla_BP/Lac1_sug-bd_dom"/>
</dbReference>
<keyword evidence="7" id="KW-1185">Reference proteome</keyword>
<dbReference type="PANTHER" id="PTHR46847">
    <property type="entry name" value="D-ALLOSE-BINDING PERIPLASMIC PROTEIN-RELATED"/>
    <property type="match status" value="1"/>
</dbReference>
<dbReference type="CDD" id="cd06306">
    <property type="entry name" value="PBP1_TorT-like"/>
    <property type="match status" value="1"/>
</dbReference>
<sequence length="350" mass="39376">MLIRFLITVCCLLTVGVQNAHSWPVDNRTPAFQFDQAVVTELSPLSKVNKPWRLCALYPHMKDSYWLSVNYGMVEQARQLGVELQVAEAGGYHKLERQWQQIQDCLSWQADAILLGTVSFAEFNHRLRAENNSTPLFGLVNNLSSENLSGRVGVPWYQMGYQTGLFLAERHPSGSPEVSIAWFPGPKQRGGTPESEQGLRDALVDSSVNIIVTANGDNDRNVQRNLLQQVLDQHSELDYVVGSAVMAEVAINELRKRNLRKPPEVISHYLSHGVYRGLKRGKVLMANSDQMVLQGRLAVDQSVRFLEGLEFLPDIGPRIIRLTLDNTQQHQSDWSLSPAGFTPTYRVKPE</sequence>
<accession>A0A3P1SIB8</accession>
<dbReference type="NCBIfam" id="TIGR02955">
    <property type="entry name" value="TMAO_TorT"/>
    <property type="match status" value="1"/>
</dbReference>
<feature type="chain" id="PRO_5018003972" evidence="4">
    <location>
        <begin position="21"/>
        <end position="350"/>
    </location>
</feature>
<evidence type="ECO:0000313" key="6">
    <source>
        <dbReference type="EMBL" id="RRC96777.1"/>
    </source>
</evidence>
<dbReference type="GO" id="GO:0030313">
    <property type="term" value="C:cell envelope"/>
    <property type="evidence" value="ECO:0007669"/>
    <property type="project" value="UniProtKB-SubCell"/>
</dbReference>
<dbReference type="SUPFAM" id="SSF53822">
    <property type="entry name" value="Periplasmic binding protein-like I"/>
    <property type="match status" value="1"/>
</dbReference>
<dbReference type="NCBIfam" id="NF008185">
    <property type="entry name" value="PRK10936.1"/>
    <property type="match status" value="1"/>
</dbReference>
<dbReference type="OrthoDB" id="9773673at2"/>
<reference evidence="6 7" key="1">
    <citation type="submission" date="2018-11" db="EMBL/GenBank/DDBJ databases">
        <title>The draft genome sequence of Amphritea balenae JAMM 1525T.</title>
        <authorList>
            <person name="Fang Z."/>
            <person name="Zhang Y."/>
            <person name="Han X."/>
        </authorList>
    </citation>
    <scope>NUCLEOTIDE SEQUENCE [LARGE SCALE GENOMIC DNA]</scope>
    <source>
        <strain evidence="6 7">JAMM 1525</strain>
    </source>
</reference>